<gene>
    <name evidence="1" type="ORF">SVIM_LOCUS386638</name>
</gene>
<organism evidence="1">
    <name type="scientific">Salix viminalis</name>
    <name type="common">Common osier</name>
    <name type="synonym">Basket willow</name>
    <dbReference type="NCBI Taxonomy" id="40686"/>
    <lineage>
        <taxon>Eukaryota</taxon>
        <taxon>Viridiplantae</taxon>
        <taxon>Streptophyta</taxon>
        <taxon>Embryophyta</taxon>
        <taxon>Tracheophyta</taxon>
        <taxon>Spermatophyta</taxon>
        <taxon>Magnoliopsida</taxon>
        <taxon>eudicotyledons</taxon>
        <taxon>Gunneridae</taxon>
        <taxon>Pentapetalae</taxon>
        <taxon>rosids</taxon>
        <taxon>fabids</taxon>
        <taxon>Malpighiales</taxon>
        <taxon>Salicaceae</taxon>
        <taxon>Saliceae</taxon>
        <taxon>Salix</taxon>
    </lineage>
</organism>
<proteinExistence type="predicted"/>
<accession>A0A6N2MKM1</accession>
<sequence>MDLCIIAFFHTFLFEKRIEAQKNPFQLQSKGFVRIKATSIPIIFLLPFAFFCCQSVQDLEFFPPRCW</sequence>
<evidence type="ECO:0000313" key="1">
    <source>
        <dbReference type="EMBL" id="VFU54890.1"/>
    </source>
</evidence>
<dbReference type="AlphaFoldDB" id="A0A6N2MKM1"/>
<dbReference type="EMBL" id="CAADRP010001863">
    <property type="protein sequence ID" value="VFU54890.1"/>
    <property type="molecule type" value="Genomic_DNA"/>
</dbReference>
<protein>
    <submittedName>
        <fullName evidence="1">Uncharacterized protein</fullName>
    </submittedName>
</protein>
<reference evidence="1" key="1">
    <citation type="submission" date="2019-03" db="EMBL/GenBank/DDBJ databases">
        <authorList>
            <person name="Mank J."/>
            <person name="Almeida P."/>
        </authorList>
    </citation>
    <scope>NUCLEOTIDE SEQUENCE</scope>
    <source>
        <strain evidence="1">78183</strain>
    </source>
</reference>
<name>A0A6N2MKM1_SALVM</name>